<feature type="compositionally biased region" description="Basic and acidic residues" evidence="1">
    <location>
        <begin position="20"/>
        <end position="33"/>
    </location>
</feature>
<protein>
    <submittedName>
        <fullName evidence="2">Uncharacterized protein</fullName>
    </submittedName>
</protein>
<gene>
    <name evidence="2" type="ORF">LECACI_7A003204</name>
</gene>
<feature type="region of interest" description="Disordered" evidence="1">
    <location>
        <begin position="1"/>
        <end position="94"/>
    </location>
</feature>
<dbReference type="EMBL" id="CAVMBE010000015">
    <property type="protein sequence ID" value="CAK3947092.1"/>
    <property type="molecule type" value="Genomic_DNA"/>
</dbReference>
<feature type="region of interest" description="Disordered" evidence="1">
    <location>
        <begin position="112"/>
        <end position="317"/>
    </location>
</feature>
<dbReference type="Proteomes" id="UP001296104">
    <property type="component" value="Unassembled WGS sequence"/>
</dbReference>
<keyword evidence="3" id="KW-1185">Reference proteome</keyword>
<evidence type="ECO:0000256" key="1">
    <source>
        <dbReference type="SAM" id="MobiDB-lite"/>
    </source>
</evidence>
<evidence type="ECO:0000313" key="2">
    <source>
        <dbReference type="EMBL" id="CAK3947092.1"/>
    </source>
</evidence>
<feature type="compositionally biased region" description="Low complexity" evidence="1">
    <location>
        <begin position="58"/>
        <end position="74"/>
    </location>
</feature>
<feature type="compositionally biased region" description="Polar residues" evidence="1">
    <location>
        <begin position="205"/>
        <end position="215"/>
    </location>
</feature>
<feature type="compositionally biased region" description="Polar residues" evidence="1">
    <location>
        <begin position="256"/>
        <end position="273"/>
    </location>
</feature>
<feature type="compositionally biased region" description="Basic and acidic residues" evidence="1">
    <location>
        <begin position="115"/>
        <end position="128"/>
    </location>
</feature>
<dbReference type="AlphaFoldDB" id="A0AAI8YWE2"/>
<reference evidence="2" key="1">
    <citation type="submission" date="2023-11" db="EMBL/GenBank/DDBJ databases">
        <authorList>
            <person name="Alioto T."/>
            <person name="Alioto T."/>
            <person name="Gomez Garrido J."/>
        </authorList>
    </citation>
    <scope>NUCLEOTIDE SEQUENCE</scope>
</reference>
<comment type="caution">
    <text evidence="2">The sequence shown here is derived from an EMBL/GenBank/DDBJ whole genome shotgun (WGS) entry which is preliminary data.</text>
</comment>
<evidence type="ECO:0000313" key="3">
    <source>
        <dbReference type="Proteomes" id="UP001296104"/>
    </source>
</evidence>
<name>A0AAI8YWE2_9PEZI</name>
<feature type="compositionally biased region" description="Basic and acidic residues" evidence="1">
    <location>
        <begin position="150"/>
        <end position="160"/>
    </location>
</feature>
<organism evidence="2 3">
    <name type="scientific">Lecanosticta acicola</name>
    <dbReference type="NCBI Taxonomy" id="111012"/>
    <lineage>
        <taxon>Eukaryota</taxon>
        <taxon>Fungi</taxon>
        <taxon>Dikarya</taxon>
        <taxon>Ascomycota</taxon>
        <taxon>Pezizomycotina</taxon>
        <taxon>Dothideomycetes</taxon>
        <taxon>Dothideomycetidae</taxon>
        <taxon>Mycosphaerellales</taxon>
        <taxon>Mycosphaerellaceae</taxon>
        <taxon>Lecanosticta</taxon>
    </lineage>
</organism>
<sequence>MMTDEELDEDLSQPSSSRETASKNRSMTDKGLDEGLEDESPQKPHQKAAEGKDITTLASKAIKTSPAKATTPKTATKRKSDEAETKSSGYLAEKSKKRLLRLPIQARHRYAGVHESTRCKAAESKKAENTGASKIIKNVKRTTSNKSSHARGERILRKLDTTPPSYPVLPTPGTGYLADSEIEAIRTRGKAKQRGNSKGKESSRPKTSFKTSEATGGTMRSLLEDKLNTNAEPASKGLRSHNTNGLRRPITDSRHLSNISNVSVAGSNLNTPSPARKESLPSRFDVPDALPESPAKRSVRQNPPQTQKAPAREVKRMTTTQRQLFDTMSSIRQLAAGISNDLEELQELLEMDGKGHQS</sequence>
<feature type="compositionally biased region" description="Basic residues" evidence="1">
    <location>
        <begin position="187"/>
        <end position="197"/>
    </location>
</feature>
<accession>A0AAI8YWE2</accession>
<feature type="compositionally biased region" description="Acidic residues" evidence="1">
    <location>
        <begin position="1"/>
        <end position="11"/>
    </location>
</feature>
<proteinExistence type="predicted"/>